<dbReference type="InterPro" id="IPR001841">
    <property type="entry name" value="Znf_RING"/>
</dbReference>
<evidence type="ECO:0000256" key="13">
    <source>
        <dbReference type="ARBA" id="ARBA00024209"/>
    </source>
</evidence>
<comment type="similarity">
    <text evidence="13">Belongs to the RING-type zinc finger family. ATL subfamily.</text>
</comment>
<dbReference type="PROSITE" id="PS50089">
    <property type="entry name" value="ZF_RING_2"/>
    <property type="match status" value="1"/>
</dbReference>
<sequence length="304" mass="34152">MSASSDSNQSPAAPPGSSPYSSPAIPILLTVIILSFFCICFCLVYLCRCFMQHFLSTFYLRHYGPTIHTPVATQSVNENRGLDPMIIQSFPTFTYSSVKEYRKDKFGLECAICLLEFEDIDVLRLMTICCHVFHQECIDPWLASHKTCPACRRVLDVAPVSKTPPNCSPLDTNHSVMHESINEDDELSMPDQISITVKDDDDFHDQEEKAKSLACDKNTCFCAYQKFSRSNSTGHSIAKKETVVEEDKFTLKLPEHVKVKVFRGHHWSQSCTSFGEYRSKSSSGNGGFGELENCPNRSNTSNNL</sequence>
<proteinExistence type="inferred from homology"/>
<evidence type="ECO:0000256" key="5">
    <source>
        <dbReference type="ARBA" id="ARBA00022679"/>
    </source>
</evidence>
<keyword evidence="9" id="KW-0833">Ubl conjugation pathway</keyword>
<evidence type="ECO:0000256" key="11">
    <source>
        <dbReference type="ARBA" id="ARBA00022989"/>
    </source>
</evidence>
<dbReference type="AlphaFoldDB" id="A0AAV3R661"/>
<evidence type="ECO:0000256" key="12">
    <source>
        <dbReference type="ARBA" id="ARBA00023136"/>
    </source>
</evidence>
<reference evidence="18 19" key="1">
    <citation type="submission" date="2024-01" db="EMBL/GenBank/DDBJ databases">
        <title>The complete chloroplast genome sequence of Lithospermum erythrorhizon: insights into the phylogenetic relationship among Boraginaceae species and the maternal lineages of purple gromwells.</title>
        <authorList>
            <person name="Okada T."/>
            <person name="Watanabe K."/>
        </authorList>
    </citation>
    <scope>NUCLEOTIDE SEQUENCE [LARGE SCALE GENOMIC DNA]</scope>
</reference>
<keyword evidence="8 14" id="KW-0863">Zinc-finger</keyword>
<keyword evidence="5" id="KW-0808">Transferase</keyword>
<evidence type="ECO:0000256" key="1">
    <source>
        <dbReference type="ARBA" id="ARBA00000900"/>
    </source>
</evidence>
<accession>A0AAV3R661</accession>
<feature type="transmembrane region" description="Helical" evidence="16">
    <location>
        <begin position="24"/>
        <end position="46"/>
    </location>
</feature>
<dbReference type="EMBL" id="BAABME010007223">
    <property type="protein sequence ID" value="GAA0170388.1"/>
    <property type="molecule type" value="Genomic_DNA"/>
</dbReference>
<evidence type="ECO:0000256" key="4">
    <source>
        <dbReference type="ARBA" id="ARBA00012483"/>
    </source>
</evidence>
<feature type="domain" description="RING-type" evidence="17">
    <location>
        <begin position="110"/>
        <end position="152"/>
    </location>
</feature>
<dbReference type="GO" id="GO:0008270">
    <property type="term" value="F:zinc ion binding"/>
    <property type="evidence" value="ECO:0007669"/>
    <property type="project" value="UniProtKB-KW"/>
</dbReference>
<evidence type="ECO:0000256" key="6">
    <source>
        <dbReference type="ARBA" id="ARBA00022692"/>
    </source>
</evidence>
<dbReference type="FunFam" id="3.30.40.10:FF:000187">
    <property type="entry name" value="E3 ubiquitin-protein ligase ATL6"/>
    <property type="match status" value="1"/>
</dbReference>
<dbReference type="Proteomes" id="UP001454036">
    <property type="component" value="Unassembled WGS sequence"/>
</dbReference>
<comment type="catalytic activity">
    <reaction evidence="1">
        <text>S-ubiquitinyl-[E2 ubiquitin-conjugating enzyme]-L-cysteine + [acceptor protein]-L-lysine = [E2 ubiquitin-conjugating enzyme]-L-cysteine + N(6)-ubiquitinyl-[acceptor protein]-L-lysine.</text>
        <dbReference type="EC" id="2.3.2.27"/>
    </reaction>
</comment>
<feature type="region of interest" description="Disordered" evidence="15">
    <location>
        <begin position="283"/>
        <end position="304"/>
    </location>
</feature>
<dbReference type="InterPro" id="IPR053238">
    <property type="entry name" value="RING-H2_zinc_finger"/>
</dbReference>
<dbReference type="Pfam" id="PF13639">
    <property type="entry name" value="zf-RING_2"/>
    <property type="match status" value="1"/>
</dbReference>
<dbReference type="GO" id="GO:0016020">
    <property type="term" value="C:membrane"/>
    <property type="evidence" value="ECO:0007669"/>
    <property type="project" value="UniProtKB-SubCell"/>
</dbReference>
<evidence type="ECO:0000313" key="18">
    <source>
        <dbReference type="EMBL" id="GAA0170388.1"/>
    </source>
</evidence>
<evidence type="ECO:0000256" key="7">
    <source>
        <dbReference type="ARBA" id="ARBA00022723"/>
    </source>
</evidence>
<keyword evidence="7" id="KW-0479">Metal-binding</keyword>
<evidence type="ECO:0000256" key="15">
    <source>
        <dbReference type="SAM" id="MobiDB-lite"/>
    </source>
</evidence>
<name>A0AAV3R661_LITER</name>
<evidence type="ECO:0000256" key="14">
    <source>
        <dbReference type="PROSITE-ProRule" id="PRU00175"/>
    </source>
</evidence>
<dbReference type="Gene3D" id="3.30.40.10">
    <property type="entry name" value="Zinc/RING finger domain, C3HC4 (zinc finger)"/>
    <property type="match status" value="1"/>
</dbReference>
<dbReference type="PANTHER" id="PTHR14155:SF521">
    <property type="entry name" value="RING-H2 FINGER PROTEIN ATL30"/>
    <property type="match status" value="1"/>
</dbReference>
<comment type="caution">
    <text evidence="18">The sequence shown here is derived from an EMBL/GenBank/DDBJ whole genome shotgun (WGS) entry which is preliminary data.</text>
</comment>
<evidence type="ECO:0000313" key="19">
    <source>
        <dbReference type="Proteomes" id="UP001454036"/>
    </source>
</evidence>
<evidence type="ECO:0000256" key="2">
    <source>
        <dbReference type="ARBA" id="ARBA00004167"/>
    </source>
</evidence>
<keyword evidence="19" id="KW-1185">Reference proteome</keyword>
<dbReference type="SMART" id="SM00184">
    <property type="entry name" value="RING"/>
    <property type="match status" value="1"/>
</dbReference>
<dbReference type="PANTHER" id="PTHR14155">
    <property type="entry name" value="RING FINGER DOMAIN-CONTAINING"/>
    <property type="match status" value="1"/>
</dbReference>
<evidence type="ECO:0000256" key="9">
    <source>
        <dbReference type="ARBA" id="ARBA00022786"/>
    </source>
</evidence>
<dbReference type="InterPro" id="IPR013083">
    <property type="entry name" value="Znf_RING/FYVE/PHD"/>
</dbReference>
<dbReference type="GO" id="GO:0061630">
    <property type="term" value="F:ubiquitin protein ligase activity"/>
    <property type="evidence" value="ECO:0007669"/>
    <property type="project" value="UniProtKB-EC"/>
</dbReference>
<feature type="compositionally biased region" description="Polar residues" evidence="15">
    <location>
        <begin position="295"/>
        <end position="304"/>
    </location>
</feature>
<dbReference type="EC" id="2.3.2.27" evidence="4"/>
<keyword evidence="18" id="KW-0436">Ligase</keyword>
<evidence type="ECO:0000256" key="8">
    <source>
        <dbReference type="ARBA" id="ARBA00022771"/>
    </source>
</evidence>
<keyword evidence="6 16" id="KW-0812">Transmembrane</keyword>
<organism evidence="18 19">
    <name type="scientific">Lithospermum erythrorhizon</name>
    <name type="common">Purple gromwell</name>
    <name type="synonym">Lithospermum officinale var. erythrorhizon</name>
    <dbReference type="NCBI Taxonomy" id="34254"/>
    <lineage>
        <taxon>Eukaryota</taxon>
        <taxon>Viridiplantae</taxon>
        <taxon>Streptophyta</taxon>
        <taxon>Embryophyta</taxon>
        <taxon>Tracheophyta</taxon>
        <taxon>Spermatophyta</taxon>
        <taxon>Magnoliopsida</taxon>
        <taxon>eudicotyledons</taxon>
        <taxon>Gunneridae</taxon>
        <taxon>Pentapetalae</taxon>
        <taxon>asterids</taxon>
        <taxon>lamiids</taxon>
        <taxon>Boraginales</taxon>
        <taxon>Boraginaceae</taxon>
        <taxon>Boraginoideae</taxon>
        <taxon>Lithospermeae</taxon>
        <taxon>Lithospermum</taxon>
    </lineage>
</organism>
<comment type="subcellular location">
    <subcellularLocation>
        <location evidence="2">Membrane</location>
        <topology evidence="2">Single-pass membrane protein</topology>
    </subcellularLocation>
</comment>
<comment type="pathway">
    <text evidence="3">Protein modification; protein ubiquitination.</text>
</comment>
<dbReference type="GO" id="GO:0016874">
    <property type="term" value="F:ligase activity"/>
    <property type="evidence" value="ECO:0007669"/>
    <property type="project" value="UniProtKB-KW"/>
</dbReference>
<evidence type="ECO:0000256" key="16">
    <source>
        <dbReference type="SAM" id="Phobius"/>
    </source>
</evidence>
<evidence type="ECO:0000259" key="17">
    <source>
        <dbReference type="PROSITE" id="PS50089"/>
    </source>
</evidence>
<keyword evidence="11 16" id="KW-1133">Transmembrane helix</keyword>
<keyword evidence="10" id="KW-0862">Zinc</keyword>
<protein>
    <recommendedName>
        <fullName evidence="4">RING-type E3 ubiquitin transferase</fullName>
        <ecNumber evidence="4">2.3.2.27</ecNumber>
    </recommendedName>
</protein>
<evidence type="ECO:0000256" key="3">
    <source>
        <dbReference type="ARBA" id="ARBA00004906"/>
    </source>
</evidence>
<keyword evidence="12 16" id="KW-0472">Membrane</keyword>
<evidence type="ECO:0000256" key="10">
    <source>
        <dbReference type="ARBA" id="ARBA00022833"/>
    </source>
</evidence>
<gene>
    <name evidence="18" type="ORF">LIER_24660</name>
</gene>
<dbReference type="SUPFAM" id="SSF57850">
    <property type="entry name" value="RING/U-box"/>
    <property type="match status" value="1"/>
</dbReference>